<protein>
    <submittedName>
        <fullName evidence="2">Uncharacterized protein</fullName>
    </submittedName>
</protein>
<comment type="caution">
    <text evidence="2">The sequence shown here is derived from an EMBL/GenBank/DDBJ whole genome shotgun (WGS) entry which is preliminary data.</text>
</comment>
<sequence>MTIDNENIDNKETTNTTGSKDFSNKSSYNEKKIETGYGKILVTAIVTALLTSLTQYFLQNSKLSSEQEYWNKRYEVETIDKINSHRIQLVDEINSELLQLEIKAKEIKINAAASKYYTTPEEVKELTNLMVQYHKDLYLNAAKVHMASLYFGNEVDSLIPVLGKSLELNFQNNLLIKQSGIKLPEFELDFETLDTLTKSRNAITKAMINEIVKSYELKKK</sequence>
<evidence type="ECO:0000256" key="1">
    <source>
        <dbReference type="SAM" id="MobiDB-lite"/>
    </source>
</evidence>
<name>A0A1H3R5M4_9BACT</name>
<feature type="compositionally biased region" description="Polar residues" evidence="1">
    <location>
        <begin position="13"/>
        <end position="25"/>
    </location>
</feature>
<organism evidence="2 3">
    <name type="scientific">Rhodonellum ikkaensis</name>
    <dbReference type="NCBI Taxonomy" id="336829"/>
    <lineage>
        <taxon>Bacteria</taxon>
        <taxon>Pseudomonadati</taxon>
        <taxon>Bacteroidota</taxon>
        <taxon>Cytophagia</taxon>
        <taxon>Cytophagales</taxon>
        <taxon>Cytophagaceae</taxon>
        <taxon>Rhodonellum</taxon>
    </lineage>
</organism>
<dbReference type="EMBL" id="FNQC01000007">
    <property type="protein sequence ID" value="SDZ21094.1"/>
    <property type="molecule type" value="Genomic_DNA"/>
</dbReference>
<reference evidence="2 3" key="1">
    <citation type="submission" date="2016-10" db="EMBL/GenBank/DDBJ databases">
        <authorList>
            <person name="Varghese N."/>
            <person name="Submissions S."/>
        </authorList>
    </citation>
    <scope>NUCLEOTIDE SEQUENCE [LARGE SCALE GENOMIC DNA]</scope>
    <source>
        <strain evidence="2 3">DSM 17997</strain>
    </source>
</reference>
<proteinExistence type="predicted"/>
<accession>A0A1H3R5M4</accession>
<feature type="region of interest" description="Disordered" evidence="1">
    <location>
        <begin position="1"/>
        <end position="25"/>
    </location>
</feature>
<keyword evidence="3" id="KW-1185">Reference proteome</keyword>
<evidence type="ECO:0000313" key="2">
    <source>
        <dbReference type="EMBL" id="SDZ21094.1"/>
    </source>
</evidence>
<evidence type="ECO:0000313" key="3">
    <source>
        <dbReference type="Proteomes" id="UP000199663"/>
    </source>
</evidence>
<dbReference type="RefSeq" id="WP_019597840.1">
    <property type="nucleotide sequence ID" value="NZ_FNQC01000007.1"/>
</dbReference>
<dbReference type="Proteomes" id="UP000199663">
    <property type="component" value="Unassembled WGS sequence"/>
</dbReference>
<gene>
    <name evidence="2" type="ORF">SAMN05444412_107215</name>
</gene>